<evidence type="ECO:0000313" key="1">
    <source>
        <dbReference type="EMBL" id="KAF5777393.1"/>
    </source>
</evidence>
<comment type="caution">
    <text evidence="1">The sequence shown here is derived from an EMBL/GenBank/DDBJ whole genome shotgun (WGS) entry which is preliminary data.</text>
</comment>
<reference evidence="1" key="2">
    <citation type="submission" date="2020-06" db="EMBL/GenBank/DDBJ databases">
        <title>Helianthus annuus Genome sequencing and assembly Release 2.</title>
        <authorList>
            <person name="Gouzy J."/>
            <person name="Langlade N."/>
            <person name="Munos S."/>
        </authorList>
    </citation>
    <scope>NUCLEOTIDE SEQUENCE</scope>
    <source>
        <tissue evidence="1">Leaves</tissue>
    </source>
</reference>
<organism evidence="1 2">
    <name type="scientific">Helianthus annuus</name>
    <name type="common">Common sunflower</name>
    <dbReference type="NCBI Taxonomy" id="4232"/>
    <lineage>
        <taxon>Eukaryota</taxon>
        <taxon>Viridiplantae</taxon>
        <taxon>Streptophyta</taxon>
        <taxon>Embryophyta</taxon>
        <taxon>Tracheophyta</taxon>
        <taxon>Spermatophyta</taxon>
        <taxon>Magnoliopsida</taxon>
        <taxon>eudicotyledons</taxon>
        <taxon>Gunneridae</taxon>
        <taxon>Pentapetalae</taxon>
        <taxon>asterids</taxon>
        <taxon>campanulids</taxon>
        <taxon>Asterales</taxon>
        <taxon>Asteraceae</taxon>
        <taxon>Asteroideae</taxon>
        <taxon>Heliantheae alliance</taxon>
        <taxon>Heliantheae</taxon>
        <taxon>Helianthus</taxon>
    </lineage>
</organism>
<proteinExistence type="predicted"/>
<dbReference type="AlphaFoldDB" id="A0A9K3HFJ5"/>
<dbReference type="EMBL" id="MNCJ02000327">
    <property type="protein sequence ID" value="KAF5777393.1"/>
    <property type="molecule type" value="Genomic_DNA"/>
</dbReference>
<name>A0A9K3HFJ5_HELAN</name>
<accession>A0A9K3HFJ5</accession>
<evidence type="ECO:0000313" key="2">
    <source>
        <dbReference type="Proteomes" id="UP000215914"/>
    </source>
</evidence>
<dbReference type="Gramene" id="mRNA:HanXRQr2_Chr12g0535081">
    <property type="protein sequence ID" value="mRNA:HanXRQr2_Chr12g0535081"/>
    <property type="gene ID" value="HanXRQr2_Chr12g0535081"/>
</dbReference>
<reference evidence="1" key="1">
    <citation type="journal article" date="2017" name="Nature">
        <title>The sunflower genome provides insights into oil metabolism, flowering and Asterid evolution.</title>
        <authorList>
            <person name="Badouin H."/>
            <person name="Gouzy J."/>
            <person name="Grassa C.J."/>
            <person name="Murat F."/>
            <person name="Staton S.E."/>
            <person name="Cottret L."/>
            <person name="Lelandais-Briere C."/>
            <person name="Owens G.L."/>
            <person name="Carrere S."/>
            <person name="Mayjonade B."/>
            <person name="Legrand L."/>
            <person name="Gill N."/>
            <person name="Kane N.C."/>
            <person name="Bowers J.E."/>
            <person name="Hubner S."/>
            <person name="Bellec A."/>
            <person name="Berard A."/>
            <person name="Berges H."/>
            <person name="Blanchet N."/>
            <person name="Boniface M.C."/>
            <person name="Brunel D."/>
            <person name="Catrice O."/>
            <person name="Chaidir N."/>
            <person name="Claudel C."/>
            <person name="Donnadieu C."/>
            <person name="Faraut T."/>
            <person name="Fievet G."/>
            <person name="Helmstetter N."/>
            <person name="King M."/>
            <person name="Knapp S.J."/>
            <person name="Lai Z."/>
            <person name="Le Paslier M.C."/>
            <person name="Lippi Y."/>
            <person name="Lorenzon L."/>
            <person name="Mandel J.R."/>
            <person name="Marage G."/>
            <person name="Marchand G."/>
            <person name="Marquand E."/>
            <person name="Bret-Mestries E."/>
            <person name="Morien E."/>
            <person name="Nambeesan S."/>
            <person name="Nguyen T."/>
            <person name="Pegot-Espagnet P."/>
            <person name="Pouilly N."/>
            <person name="Raftis F."/>
            <person name="Sallet E."/>
            <person name="Schiex T."/>
            <person name="Thomas J."/>
            <person name="Vandecasteele C."/>
            <person name="Vares D."/>
            <person name="Vear F."/>
            <person name="Vautrin S."/>
            <person name="Crespi M."/>
            <person name="Mangin B."/>
            <person name="Burke J.M."/>
            <person name="Salse J."/>
            <person name="Munos S."/>
            <person name="Vincourt P."/>
            <person name="Rieseberg L.H."/>
            <person name="Langlade N.B."/>
        </authorList>
    </citation>
    <scope>NUCLEOTIDE SEQUENCE</scope>
    <source>
        <tissue evidence="1">Leaves</tissue>
    </source>
</reference>
<sequence length="47" mass="5297">MYKPFSLQWSRNGINNFESSDQISKQHSMTGCVVNSNVFCHHCGSCS</sequence>
<gene>
    <name evidence="1" type="ORF">HanXRQr2_Chr12g0535081</name>
</gene>
<protein>
    <submittedName>
        <fullName evidence="1">Uncharacterized protein</fullName>
    </submittedName>
</protein>
<dbReference type="Proteomes" id="UP000215914">
    <property type="component" value="Unassembled WGS sequence"/>
</dbReference>
<keyword evidence="2" id="KW-1185">Reference proteome</keyword>